<evidence type="ECO:0000256" key="1">
    <source>
        <dbReference type="ARBA" id="ARBA00004186"/>
    </source>
</evidence>
<dbReference type="GO" id="GO:0003777">
    <property type="term" value="F:microtubule motor activity"/>
    <property type="evidence" value="ECO:0007669"/>
    <property type="project" value="InterPro"/>
</dbReference>
<evidence type="ECO:0000256" key="5">
    <source>
        <dbReference type="ARBA" id="ARBA00022840"/>
    </source>
</evidence>
<evidence type="ECO:0000256" key="2">
    <source>
        <dbReference type="ARBA" id="ARBA00022490"/>
    </source>
</evidence>
<dbReference type="Gene3D" id="1.10.287.1490">
    <property type="match status" value="1"/>
</dbReference>
<evidence type="ECO:0000313" key="17">
    <source>
        <dbReference type="Proteomes" id="UP001055712"/>
    </source>
</evidence>
<dbReference type="GO" id="GO:0007018">
    <property type="term" value="P:microtubule-based movement"/>
    <property type="evidence" value="ECO:0007669"/>
    <property type="project" value="InterPro"/>
</dbReference>
<reference evidence="16" key="1">
    <citation type="journal article" date="2019" name="Plant J.">
        <title>Chlorella vulgaris genome assembly and annotation reveals the molecular basis for metabolic acclimation to high light conditions.</title>
        <authorList>
            <person name="Cecchin M."/>
            <person name="Marcolungo L."/>
            <person name="Rossato M."/>
            <person name="Girolomoni L."/>
            <person name="Cosentino E."/>
            <person name="Cuine S."/>
            <person name="Li-Beisson Y."/>
            <person name="Delledonne M."/>
            <person name="Ballottari M."/>
        </authorList>
    </citation>
    <scope>NUCLEOTIDE SEQUENCE</scope>
    <source>
        <strain evidence="16">211/11P</strain>
    </source>
</reference>
<dbReference type="SMART" id="SM00129">
    <property type="entry name" value="KISc"/>
    <property type="match status" value="1"/>
</dbReference>
<feature type="coiled-coil region" evidence="13">
    <location>
        <begin position="574"/>
        <end position="608"/>
    </location>
</feature>
<feature type="region of interest" description="Disordered" evidence="14">
    <location>
        <begin position="7"/>
        <end position="126"/>
    </location>
</feature>
<feature type="coiled-coil region" evidence="13">
    <location>
        <begin position="652"/>
        <end position="705"/>
    </location>
</feature>
<dbReference type="Proteomes" id="UP001055712">
    <property type="component" value="Unassembled WGS sequence"/>
</dbReference>
<dbReference type="GO" id="GO:0007010">
    <property type="term" value="P:cytoskeleton organization"/>
    <property type="evidence" value="ECO:0007669"/>
    <property type="project" value="UniProtKB-ARBA"/>
</dbReference>
<comment type="subcellular location">
    <subcellularLocation>
        <location evidence="1">Cytoplasm</location>
        <location evidence="1">Cytoskeleton</location>
        <location evidence="1">Spindle</location>
    </subcellularLocation>
</comment>
<feature type="compositionally biased region" description="Basic and acidic residues" evidence="14">
    <location>
        <begin position="15"/>
        <end position="26"/>
    </location>
</feature>
<evidence type="ECO:0000256" key="12">
    <source>
        <dbReference type="PROSITE-ProRule" id="PRU00283"/>
    </source>
</evidence>
<keyword evidence="5 12" id="KW-0067">ATP-binding</keyword>
<dbReference type="GO" id="GO:0005874">
    <property type="term" value="C:microtubule"/>
    <property type="evidence" value="ECO:0007669"/>
    <property type="project" value="UniProtKB-KW"/>
</dbReference>
<evidence type="ECO:0000256" key="11">
    <source>
        <dbReference type="ARBA" id="ARBA00046159"/>
    </source>
</evidence>
<keyword evidence="3" id="KW-0493">Microtubule</keyword>
<dbReference type="Gene3D" id="3.40.850.10">
    <property type="entry name" value="Kinesin motor domain"/>
    <property type="match status" value="1"/>
</dbReference>
<evidence type="ECO:0000256" key="4">
    <source>
        <dbReference type="ARBA" id="ARBA00022741"/>
    </source>
</evidence>
<evidence type="ECO:0000256" key="10">
    <source>
        <dbReference type="ARBA" id="ARBA00034704"/>
    </source>
</evidence>
<reference evidence="16" key="2">
    <citation type="submission" date="2020-11" db="EMBL/GenBank/DDBJ databases">
        <authorList>
            <person name="Cecchin M."/>
            <person name="Marcolungo L."/>
            <person name="Rossato M."/>
            <person name="Girolomoni L."/>
            <person name="Cosentino E."/>
            <person name="Cuine S."/>
            <person name="Li-Beisson Y."/>
            <person name="Delledonne M."/>
            <person name="Ballottari M."/>
        </authorList>
    </citation>
    <scope>NUCLEOTIDE SEQUENCE</scope>
    <source>
        <strain evidence="16">211/11P</strain>
        <tissue evidence="16">Whole cell</tissue>
    </source>
</reference>
<dbReference type="InterPro" id="IPR019821">
    <property type="entry name" value="Kinesin_motor_CS"/>
</dbReference>
<dbReference type="GO" id="GO:0005524">
    <property type="term" value="F:ATP binding"/>
    <property type="evidence" value="ECO:0007669"/>
    <property type="project" value="UniProtKB-UniRule"/>
</dbReference>
<dbReference type="GO" id="GO:0005819">
    <property type="term" value="C:spindle"/>
    <property type="evidence" value="ECO:0007669"/>
    <property type="project" value="UniProtKB-SubCell"/>
</dbReference>
<dbReference type="EMBL" id="SIDB01000003">
    <property type="protein sequence ID" value="KAI3434859.1"/>
    <property type="molecule type" value="Genomic_DNA"/>
</dbReference>
<dbReference type="PRINTS" id="PR00380">
    <property type="entry name" value="KINESINHEAVY"/>
</dbReference>
<keyword evidence="2" id="KW-0963">Cytoplasm</keyword>
<protein>
    <recommendedName>
        <fullName evidence="15">Kinesin motor domain-containing protein</fullName>
    </recommendedName>
</protein>
<feature type="coiled-coil region" evidence="13">
    <location>
        <begin position="900"/>
        <end position="934"/>
    </location>
</feature>
<dbReference type="FunFam" id="3.40.850.10:FF:000019">
    <property type="entry name" value="Kinesin-like protein KIN-5D"/>
    <property type="match status" value="1"/>
</dbReference>
<proteinExistence type="inferred from homology"/>
<feature type="binding site" evidence="12">
    <location>
        <begin position="223"/>
        <end position="230"/>
    </location>
    <ligand>
        <name>ATP</name>
        <dbReference type="ChEBI" id="CHEBI:30616"/>
    </ligand>
</feature>
<dbReference type="InterPro" id="IPR044986">
    <property type="entry name" value="KIF15/KIN-12"/>
</dbReference>
<evidence type="ECO:0000256" key="3">
    <source>
        <dbReference type="ARBA" id="ARBA00022701"/>
    </source>
</evidence>
<evidence type="ECO:0000256" key="6">
    <source>
        <dbReference type="ARBA" id="ARBA00023054"/>
    </source>
</evidence>
<feature type="compositionally biased region" description="Polar residues" evidence="14">
    <location>
        <begin position="91"/>
        <end position="107"/>
    </location>
</feature>
<name>A0A9D4YZQ3_CHLVU</name>
<comment type="similarity">
    <text evidence="10">Belongs to the TRAFAC class myosin-kinesin ATPase superfamily. Kinesin family. KIN-5/BimC subfamily.</text>
</comment>
<dbReference type="InterPro" id="IPR027417">
    <property type="entry name" value="P-loop_NTPase"/>
</dbReference>
<comment type="caution">
    <text evidence="16">The sequence shown here is derived from an EMBL/GenBank/DDBJ whole genome shotgun (WGS) entry which is preliminary data.</text>
</comment>
<dbReference type="PROSITE" id="PS00411">
    <property type="entry name" value="KINESIN_MOTOR_1"/>
    <property type="match status" value="1"/>
</dbReference>
<dbReference type="OrthoDB" id="3176171at2759"/>
<keyword evidence="7 12" id="KW-0505">Motor protein</keyword>
<keyword evidence="4 12" id="KW-0547">Nucleotide-binding</keyword>
<evidence type="ECO:0000313" key="16">
    <source>
        <dbReference type="EMBL" id="KAI3434859.1"/>
    </source>
</evidence>
<feature type="coiled-coil region" evidence="13">
    <location>
        <begin position="1419"/>
        <end position="1529"/>
    </location>
</feature>
<comment type="similarity">
    <text evidence="9">Belongs to the TRAFAC class myosin-kinesin ATPase superfamily. Kinesin family. KIN-12 subfamily.</text>
</comment>
<evidence type="ECO:0000259" key="15">
    <source>
        <dbReference type="PROSITE" id="PS50067"/>
    </source>
</evidence>
<dbReference type="PROSITE" id="PS50067">
    <property type="entry name" value="KINESIN_MOTOR_2"/>
    <property type="match status" value="1"/>
</dbReference>
<dbReference type="GO" id="GO:0008017">
    <property type="term" value="F:microtubule binding"/>
    <property type="evidence" value="ECO:0007669"/>
    <property type="project" value="InterPro"/>
</dbReference>
<organism evidence="16 17">
    <name type="scientific">Chlorella vulgaris</name>
    <name type="common">Green alga</name>
    <dbReference type="NCBI Taxonomy" id="3077"/>
    <lineage>
        <taxon>Eukaryota</taxon>
        <taxon>Viridiplantae</taxon>
        <taxon>Chlorophyta</taxon>
        <taxon>core chlorophytes</taxon>
        <taxon>Trebouxiophyceae</taxon>
        <taxon>Chlorellales</taxon>
        <taxon>Chlorellaceae</taxon>
        <taxon>Chlorella clade</taxon>
        <taxon>Chlorella</taxon>
    </lineage>
</organism>
<feature type="coiled-coil region" evidence="13">
    <location>
        <begin position="1322"/>
        <end position="1363"/>
    </location>
</feature>
<feature type="domain" description="Kinesin motor" evidence="15">
    <location>
        <begin position="141"/>
        <end position="481"/>
    </location>
</feature>
<dbReference type="Pfam" id="PF00225">
    <property type="entry name" value="Kinesin"/>
    <property type="match status" value="1"/>
</dbReference>
<evidence type="ECO:0000256" key="13">
    <source>
        <dbReference type="SAM" id="Coils"/>
    </source>
</evidence>
<accession>A0A9D4YZQ3</accession>
<keyword evidence="17" id="KW-1185">Reference proteome</keyword>
<feature type="coiled-coil region" evidence="13">
    <location>
        <begin position="1009"/>
        <end position="1247"/>
    </location>
</feature>
<evidence type="ECO:0000256" key="8">
    <source>
        <dbReference type="ARBA" id="ARBA00023212"/>
    </source>
</evidence>
<keyword evidence="6 13" id="KW-0175">Coiled coil</keyword>
<evidence type="ECO:0000256" key="14">
    <source>
        <dbReference type="SAM" id="MobiDB-lite"/>
    </source>
</evidence>
<comment type="function">
    <text evidence="11">Responsible for microtubule translocation. May be important for the organization of phragmoplast-specific arrays of microtubules. Plays an essential role in stabilizing the mitotic spindle. Required during mitotic cytokinesis.</text>
</comment>
<feature type="coiled-coil region" evidence="13">
    <location>
        <begin position="757"/>
        <end position="868"/>
    </location>
</feature>
<dbReference type="PANTHER" id="PTHR37739">
    <property type="entry name" value="KINESIN-LIKE PROTEIN KIN-12D"/>
    <property type="match status" value="1"/>
</dbReference>
<dbReference type="InterPro" id="IPR001752">
    <property type="entry name" value="Kinesin_motor_dom"/>
</dbReference>
<sequence length="1630" mass="176817">MKLKAVFAALSGSKRSSEKSSRRLGLEDENNSPLAPKRLLTPGVAPSSSRRGQVFADVTSSGTPRALNYGDGSPPKAGRLQREASLPRGSPTPTLSRQPSRLASTPARTPARQPSRFGPSLQQQHSDVVADGSIRMDASDNIRVVVRLRPRSEREGGMAGGSLVVQPQGSTAVQVASQPEPHSFSFDYVAGDAASQDTIFRVAGEPIVDNCLRGYNGCIFAYGQTGSGKTYTMLGRDEAAGTGASSSGGAAHRDENRGLIQRVFEHLFARITKGGGKYLLECSFLELYNESITDLLDPSRTNLHVRENLEGPYVSNLTAHEVYRVEDVVALLHTGQANRRVGETNMNERSSRSHSVFTCKLESKTVDAYGTSHIRSSRLHLVDLAGSERQKASGAQGERLKEATAINKSLSALGNVIMSLVDQQHGRTRHIPYRDSRLTYLLQDSLGGNAKTCLVATVSPAAMNVAETLSTLRFADQAKRIKNQAVVNEDTDGDKAALKREIKRLQDELLATRRTQQQQRPLAVAELGSGTPARLQATADSLLAALPSTEQEGVGRRQALMGALRREDLAVKDVARLQAELEGMKGLLKAKESDLQRMQMMLKLKESRLARMQGGASAADVPTEVAELQREVELLRAKVEAHPEVKRFAVENLHLSEELKKFESLVKRAELAALAADVGALRAEMLRLEDELLHCQEEATAARQAAAAARSTAEQAAESIRLKALAEAQAKSATEASELRQQLFDQHRAGRVQEAQLEAATRDREELLARVALLQGTVAQLESTHYELRSELSPAKKRVRQYEQDLALLQQEGQAAELRASTEATMRSQAELSSGQLAARLAALEGECSALRAANQELSRAKSDAEEQVVSAASVGPELELLRGQLVREQAVANERQADCTEALLQLDASRQRVAALEAELKGSQQSVLSAQSELHRQREEHEAAHAAAALRIAGALKAASEMQAELDRRAARSQQLLAVQTEMQASSNDLTERCTQLHADNLHVTRMLAQRDNELQEMEQSMEDKDVQLEQCREEAARLTGELASATAALAAKASELSGVGCELEAARGKLAEATAAMRDAHDQLIELQERLSAADSQQAQLEYDLSDKSASLQEATEQVADLRRQLDCSQQRAAGLSTAAAELEHQLDAATREAAEHEAAAAAAGQQLAAREEQLAEVQAEAEQQRGAAAAAQQQAADLQAQLQVLQGGTLLEKEQQLLLGRAEVKELRQQLAEQEAAATKLQTQLEARCADIATLRHDMAAEVSEAAQQVQLLLAAQARVAVLESELAEAWQQAEAAAAREGEEAQQPLKVAEAVAAARGSARLELEGLEQELAQRDAELASLRRQVQELTAEAEASMASAQGDDQLSTLIAERESWIEEVQVQRAEATAAIEASRALERRFAEVAEERSGLAAALQAVQGRADVLEEELTHLTGQQNLNQRIQYHAKIKNENGQLRDELGRLRIEHHRTQARYERMAAELQKLREANGQAGLPDFEAEEALRDALVATEEQKRQLERELEALAYAVVSLAGGDAASTSAAGDQQQDDIVLEFGTPRPGARGAHPQQQVPTAAEARRALADIWAAQAAAARSLEDQSQQIRLLKEAGKLQRLRRSSSAVADRQPQRG</sequence>
<dbReference type="CDD" id="cd00106">
    <property type="entry name" value="KISc"/>
    <property type="match status" value="1"/>
</dbReference>
<feature type="coiled-coil region" evidence="13">
    <location>
        <begin position="488"/>
        <end position="515"/>
    </location>
</feature>
<dbReference type="PANTHER" id="PTHR37739:SF8">
    <property type="entry name" value="KINESIN-LIKE PROTEIN KIN-12D"/>
    <property type="match status" value="1"/>
</dbReference>
<keyword evidence="8" id="KW-0206">Cytoskeleton</keyword>
<evidence type="ECO:0000256" key="9">
    <source>
        <dbReference type="ARBA" id="ARBA00034488"/>
    </source>
</evidence>
<dbReference type="SUPFAM" id="SSF52540">
    <property type="entry name" value="P-loop containing nucleoside triphosphate hydrolases"/>
    <property type="match status" value="1"/>
</dbReference>
<dbReference type="InterPro" id="IPR036961">
    <property type="entry name" value="Kinesin_motor_dom_sf"/>
</dbReference>
<gene>
    <name evidence="16" type="ORF">D9Q98_002913</name>
</gene>
<evidence type="ECO:0000256" key="7">
    <source>
        <dbReference type="ARBA" id="ARBA00023175"/>
    </source>
</evidence>